<sequence>MSFFILDHNDQPTTQYTFSTIRTRPKFSKYLVVDLSCSSPAVTGLHSIFSNAQRQLRRMSGEGKRALILRYE</sequence>
<dbReference type="Proteomes" id="UP000185999">
    <property type="component" value="Unassembled WGS sequence"/>
</dbReference>
<protein>
    <submittedName>
        <fullName evidence="1">Uncharacterized protein</fullName>
    </submittedName>
</protein>
<keyword evidence="2" id="KW-1185">Reference proteome</keyword>
<dbReference type="EMBL" id="FTOE01000015">
    <property type="protein sequence ID" value="SIT10421.1"/>
    <property type="molecule type" value="Genomic_DNA"/>
</dbReference>
<name>A0A1N7PIL3_9GAMM</name>
<evidence type="ECO:0000313" key="1">
    <source>
        <dbReference type="EMBL" id="SIT10421.1"/>
    </source>
</evidence>
<dbReference type="AlphaFoldDB" id="A0A1N7PIL3"/>
<evidence type="ECO:0000313" key="2">
    <source>
        <dbReference type="Proteomes" id="UP000185999"/>
    </source>
</evidence>
<gene>
    <name evidence="1" type="ORF">SAMN05421760_11538</name>
</gene>
<accession>A0A1N7PIL3</accession>
<organism evidence="1 2">
    <name type="scientific">Neptunomonas antarctica</name>
    <dbReference type="NCBI Taxonomy" id="619304"/>
    <lineage>
        <taxon>Bacteria</taxon>
        <taxon>Pseudomonadati</taxon>
        <taxon>Pseudomonadota</taxon>
        <taxon>Gammaproteobacteria</taxon>
        <taxon>Oceanospirillales</taxon>
        <taxon>Oceanospirillaceae</taxon>
        <taxon>Neptunomonas</taxon>
    </lineage>
</organism>
<proteinExistence type="predicted"/>
<reference evidence="2" key="1">
    <citation type="submission" date="2017-01" db="EMBL/GenBank/DDBJ databases">
        <authorList>
            <person name="Varghese N."/>
            <person name="Submissions S."/>
        </authorList>
    </citation>
    <scope>NUCLEOTIDE SEQUENCE [LARGE SCALE GENOMIC DNA]</scope>
    <source>
        <strain evidence="2">DSM 22306</strain>
    </source>
</reference>